<evidence type="ECO:0000256" key="3">
    <source>
        <dbReference type="SAM" id="MobiDB-lite"/>
    </source>
</evidence>
<feature type="domain" description="Putative zinc-finger" evidence="5">
    <location>
        <begin position="4"/>
        <end position="34"/>
    </location>
</feature>
<dbReference type="Proteomes" id="UP000523000">
    <property type="component" value="Unassembled WGS sequence"/>
</dbReference>
<keyword evidence="2" id="KW-0804">Transcription</keyword>
<keyword evidence="1" id="KW-0805">Transcription regulation</keyword>
<evidence type="ECO:0000259" key="5">
    <source>
        <dbReference type="Pfam" id="PF13490"/>
    </source>
</evidence>
<gene>
    <name evidence="6" type="ORF">E9229_002763</name>
</gene>
<evidence type="ECO:0000256" key="4">
    <source>
        <dbReference type="SAM" id="Phobius"/>
    </source>
</evidence>
<comment type="caution">
    <text evidence="6">The sequence shown here is derived from an EMBL/GenBank/DDBJ whole genome shotgun (WGS) entry which is preliminary data.</text>
</comment>
<dbReference type="RefSeq" id="WP_183512077.1">
    <property type="nucleotide sequence ID" value="NZ_BAABGK010000039.1"/>
</dbReference>
<feature type="compositionally biased region" description="Low complexity" evidence="3">
    <location>
        <begin position="202"/>
        <end position="211"/>
    </location>
</feature>
<evidence type="ECO:0000256" key="2">
    <source>
        <dbReference type="ARBA" id="ARBA00023163"/>
    </source>
</evidence>
<evidence type="ECO:0000256" key="1">
    <source>
        <dbReference type="ARBA" id="ARBA00023015"/>
    </source>
</evidence>
<name>A0A839QRA5_9MICC</name>
<accession>A0A839QRA5</accession>
<dbReference type="InterPro" id="IPR041916">
    <property type="entry name" value="Anti_sigma_zinc_sf"/>
</dbReference>
<dbReference type="InterPro" id="IPR027383">
    <property type="entry name" value="Znf_put"/>
</dbReference>
<keyword evidence="7" id="KW-1185">Reference proteome</keyword>
<dbReference type="Gene3D" id="1.10.10.1320">
    <property type="entry name" value="Anti-sigma factor, zinc-finger domain"/>
    <property type="match status" value="1"/>
</dbReference>
<dbReference type="AlphaFoldDB" id="A0A839QRA5"/>
<keyword evidence="4" id="KW-1133">Transmembrane helix</keyword>
<dbReference type="Pfam" id="PF13490">
    <property type="entry name" value="zf-HC2"/>
    <property type="match status" value="1"/>
</dbReference>
<feature type="transmembrane region" description="Helical" evidence="4">
    <location>
        <begin position="90"/>
        <end position="114"/>
    </location>
</feature>
<evidence type="ECO:0000313" key="7">
    <source>
        <dbReference type="Proteomes" id="UP000523000"/>
    </source>
</evidence>
<sequence length="308" mass="33090">MHRYQRWMDDYLDGELPPSTARKLEKHLQGCRACTALLAERRRLQLRLSGFSKSGGDAPERDFVQRILDQPGHSAADSASFDPRTPRWGFWLPAVSVVAVLSLVAGVLSVAWFVGADTAVAKTTTGTASSWTDTPVALDQEGLEELREEGWNCPDFDTSGLSLVAATGMMRNGEPELHLELSDDSTPVLLTERRSATPVTPASAHARAAGDAGSGTQGPLGMLAELGARLGADAATRVEVSKGKATLTLANATYSVESELTPAETERILRRILVTEHSRIMSVPDTGHGTLDRLIRGLGRLVVLDVKP</sequence>
<dbReference type="EMBL" id="JACHVS010000002">
    <property type="protein sequence ID" value="MBB2996516.1"/>
    <property type="molecule type" value="Genomic_DNA"/>
</dbReference>
<organism evidence="6 7">
    <name type="scientific">Paeniglutamicibacter cryotolerans</name>
    <dbReference type="NCBI Taxonomy" id="670079"/>
    <lineage>
        <taxon>Bacteria</taxon>
        <taxon>Bacillati</taxon>
        <taxon>Actinomycetota</taxon>
        <taxon>Actinomycetes</taxon>
        <taxon>Micrococcales</taxon>
        <taxon>Micrococcaceae</taxon>
        <taxon>Paeniglutamicibacter</taxon>
    </lineage>
</organism>
<keyword evidence="4" id="KW-0812">Transmembrane</keyword>
<proteinExistence type="predicted"/>
<feature type="region of interest" description="Disordered" evidence="3">
    <location>
        <begin position="194"/>
        <end position="216"/>
    </location>
</feature>
<keyword evidence="4" id="KW-0472">Membrane</keyword>
<reference evidence="6 7" key="1">
    <citation type="submission" date="2020-08" db="EMBL/GenBank/DDBJ databases">
        <title>Sequencing the genomes of 1000 actinobacteria strains.</title>
        <authorList>
            <person name="Klenk H.-P."/>
        </authorList>
    </citation>
    <scope>NUCLEOTIDE SEQUENCE [LARGE SCALE GENOMIC DNA]</scope>
    <source>
        <strain evidence="6 7">DSM 22826</strain>
    </source>
</reference>
<protein>
    <recommendedName>
        <fullName evidence="5">Putative zinc-finger domain-containing protein</fullName>
    </recommendedName>
</protein>
<evidence type="ECO:0000313" key="6">
    <source>
        <dbReference type="EMBL" id="MBB2996516.1"/>
    </source>
</evidence>